<dbReference type="CDD" id="cd05379">
    <property type="entry name" value="CAP_bacterial"/>
    <property type="match status" value="1"/>
</dbReference>
<proteinExistence type="predicted"/>
<dbReference type="Proteomes" id="UP000075714">
    <property type="component" value="Unassembled WGS sequence"/>
</dbReference>
<reference evidence="2" key="1">
    <citation type="journal article" date="2016" name="Nat. Commun.">
        <title>The Gonium pectorale genome demonstrates co-option of cell cycle regulation during the evolution of multicellularity.</title>
        <authorList>
            <person name="Hanschen E.R."/>
            <person name="Marriage T.N."/>
            <person name="Ferris P.J."/>
            <person name="Hamaji T."/>
            <person name="Toyoda A."/>
            <person name="Fujiyama A."/>
            <person name="Neme R."/>
            <person name="Noguchi H."/>
            <person name="Minakuchi Y."/>
            <person name="Suzuki M."/>
            <person name="Kawai-Toyooka H."/>
            <person name="Smith D.R."/>
            <person name="Sparks H."/>
            <person name="Anderson J."/>
            <person name="Bakaric R."/>
            <person name="Luria V."/>
            <person name="Karger A."/>
            <person name="Kirschner M.W."/>
            <person name="Durand P.M."/>
            <person name="Michod R.E."/>
            <person name="Nozaki H."/>
            <person name="Olson B.J."/>
        </authorList>
    </citation>
    <scope>NUCLEOTIDE SEQUENCE [LARGE SCALE GENOMIC DNA]</scope>
    <source>
        <strain evidence="2">NIES-2863</strain>
    </source>
</reference>
<dbReference type="PANTHER" id="PTHR31157:SF1">
    <property type="entry name" value="SCP DOMAIN-CONTAINING PROTEIN"/>
    <property type="match status" value="1"/>
</dbReference>
<dbReference type="PANTHER" id="PTHR31157">
    <property type="entry name" value="SCP DOMAIN-CONTAINING PROTEIN"/>
    <property type="match status" value="1"/>
</dbReference>
<evidence type="ECO:0000313" key="2">
    <source>
        <dbReference type="Proteomes" id="UP000075714"/>
    </source>
</evidence>
<gene>
    <name evidence="1" type="ORF">GPECTOR_115g328</name>
</gene>
<dbReference type="SUPFAM" id="SSF55797">
    <property type="entry name" value="PR-1-like"/>
    <property type="match status" value="1"/>
</dbReference>
<keyword evidence="2" id="KW-1185">Reference proteome</keyword>
<organism evidence="1 2">
    <name type="scientific">Gonium pectorale</name>
    <name type="common">Green alga</name>
    <dbReference type="NCBI Taxonomy" id="33097"/>
    <lineage>
        <taxon>Eukaryota</taxon>
        <taxon>Viridiplantae</taxon>
        <taxon>Chlorophyta</taxon>
        <taxon>core chlorophytes</taxon>
        <taxon>Chlorophyceae</taxon>
        <taxon>CS clade</taxon>
        <taxon>Chlamydomonadales</taxon>
        <taxon>Volvocaceae</taxon>
        <taxon>Gonium</taxon>
    </lineage>
</organism>
<dbReference type="OrthoDB" id="551454at2759"/>
<dbReference type="EMBL" id="LSYV01000115">
    <property type="protein sequence ID" value="KXZ42834.1"/>
    <property type="molecule type" value="Genomic_DNA"/>
</dbReference>
<evidence type="ECO:0008006" key="3">
    <source>
        <dbReference type="Google" id="ProtNLM"/>
    </source>
</evidence>
<protein>
    <recommendedName>
        <fullName evidence="3">SCP domain-containing protein</fullName>
    </recommendedName>
</protein>
<dbReference type="Gene3D" id="3.40.33.10">
    <property type="entry name" value="CAP"/>
    <property type="match status" value="1"/>
</dbReference>
<name>A0A150FZ05_GONPE</name>
<comment type="caution">
    <text evidence="1">The sequence shown here is derived from an EMBL/GenBank/DDBJ whole genome shotgun (WGS) entry which is preliminary data.</text>
</comment>
<sequence>MSLGLSSRFLDVPQILACTNAVRVNPDVLSDASCFASVQAEIKWPPRLPLSNNSFLAEAADYHNSWMAWDDTLTHQVDGELALGDRVKAFGYSWSRVSENVAWGYESAKDVVSGWLW</sequence>
<evidence type="ECO:0000313" key="1">
    <source>
        <dbReference type="EMBL" id="KXZ42834.1"/>
    </source>
</evidence>
<dbReference type="InterPro" id="IPR035940">
    <property type="entry name" value="CAP_sf"/>
</dbReference>
<dbReference type="AlphaFoldDB" id="A0A150FZ05"/>
<accession>A0A150FZ05</accession>